<protein>
    <submittedName>
        <fullName evidence="4">Helix-turn-helix transcriptional regulator</fullName>
    </submittedName>
</protein>
<keyword evidence="1" id="KW-0805">Transcription regulation</keyword>
<dbReference type="Pfam" id="PF25583">
    <property type="entry name" value="WCX"/>
    <property type="match status" value="1"/>
</dbReference>
<dbReference type="PROSITE" id="PS52050">
    <property type="entry name" value="WYL"/>
    <property type="match status" value="1"/>
</dbReference>
<gene>
    <name evidence="4" type="ORF">ACFOYY_24470</name>
</gene>
<dbReference type="InterPro" id="IPR001034">
    <property type="entry name" value="DeoR_HTH"/>
</dbReference>
<dbReference type="Pfam" id="PF13280">
    <property type="entry name" value="WYL"/>
    <property type="match status" value="1"/>
</dbReference>
<evidence type="ECO:0000256" key="1">
    <source>
        <dbReference type="ARBA" id="ARBA00023015"/>
    </source>
</evidence>
<dbReference type="PANTHER" id="PTHR34580:SF3">
    <property type="entry name" value="PROTEIN PAFB"/>
    <property type="match status" value="1"/>
</dbReference>
<dbReference type="InterPro" id="IPR036388">
    <property type="entry name" value="WH-like_DNA-bd_sf"/>
</dbReference>
<reference evidence="5" key="1">
    <citation type="journal article" date="2019" name="Int. J. Syst. Evol. Microbiol.">
        <title>The Global Catalogue of Microorganisms (GCM) 10K type strain sequencing project: providing services to taxonomists for standard genome sequencing and annotation.</title>
        <authorList>
            <consortium name="The Broad Institute Genomics Platform"/>
            <consortium name="The Broad Institute Genome Sequencing Center for Infectious Disease"/>
            <person name="Wu L."/>
            <person name="Ma J."/>
        </authorList>
    </citation>
    <scope>NUCLEOTIDE SEQUENCE [LARGE SCALE GENOMIC DNA]</scope>
    <source>
        <strain evidence="5">TBRC 7912</strain>
    </source>
</reference>
<dbReference type="Proteomes" id="UP001595698">
    <property type="component" value="Unassembled WGS sequence"/>
</dbReference>
<dbReference type="RefSeq" id="WP_386192371.1">
    <property type="nucleotide sequence ID" value="NZ_JBHSBC010000023.1"/>
</dbReference>
<dbReference type="Gene3D" id="1.10.10.10">
    <property type="entry name" value="Winged helix-like DNA-binding domain superfamily/Winged helix DNA-binding domain"/>
    <property type="match status" value="1"/>
</dbReference>
<dbReference type="InterPro" id="IPR026881">
    <property type="entry name" value="WYL_dom"/>
</dbReference>
<evidence type="ECO:0000256" key="2">
    <source>
        <dbReference type="ARBA" id="ARBA00023163"/>
    </source>
</evidence>
<dbReference type="InterPro" id="IPR036390">
    <property type="entry name" value="WH_DNA-bd_sf"/>
</dbReference>
<dbReference type="InterPro" id="IPR057727">
    <property type="entry name" value="WCX_dom"/>
</dbReference>
<evidence type="ECO:0000259" key="3">
    <source>
        <dbReference type="PROSITE" id="PS51000"/>
    </source>
</evidence>
<dbReference type="Pfam" id="PF08279">
    <property type="entry name" value="HTH_11"/>
    <property type="match status" value="1"/>
</dbReference>
<dbReference type="InterPro" id="IPR051534">
    <property type="entry name" value="CBASS_pafABC_assoc_protein"/>
</dbReference>
<keyword evidence="5" id="KW-1185">Reference proteome</keyword>
<proteinExistence type="predicted"/>
<accession>A0ABV8F3R1</accession>
<dbReference type="SUPFAM" id="SSF46785">
    <property type="entry name" value="Winged helix' DNA-binding domain"/>
    <property type="match status" value="1"/>
</dbReference>
<organism evidence="4 5">
    <name type="scientific">Streptosporangium jomthongense</name>
    <dbReference type="NCBI Taxonomy" id="1193683"/>
    <lineage>
        <taxon>Bacteria</taxon>
        <taxon>Bacillati</taxon>
        <taxon>Actinomycetota</taxon>
        <taxon>Actinomycetes</taxon>
        <taxon>Streptosporangiales</taxon>
        <taxon>Streptosporangiaceae</taxon>
        <taxon>Streptosporangium</taxon>
    </lineage>
</organism>
<evidence type="ECO:0000313" key="5">
    <source>
        <dbReference type="Proteomes" id="UP001595698"/>
    </source>
</evidence>
<dbReference type="InterPro" id="IPR013196">
    <property type="entry name" value="HTH_11"/>
</dbReference>
<evidence type="ECO:0000313" key="4">
    <source>
        <dbReference type="EMBL" id="MFC3983307.1"/>
    </source>
</evidence>
<comment type="caution">
    <text evidence="4">The sequence shown here is derived from an EMBL/GenBank/DDBJ whole genome shotgun (WGS) entry which is preliminary data.</text>
</comment>
<dbReference type="EMBL" id="JBHSBC010000023">
    <property type="protein sequence ID" value="MFC3983307.1"/>
    <property type="molecule type" value="Genomic_DNA"/>
</dbReference>
<dbReference type="PROSITE" id="PS51000">
    <property type="entry name" value="HTH_DEOR_2"/>
    <property type="match status" value="1"/>
</dbReference>
<sequence>MATTSARALKLLSIFGIGATLTAEELAARLGASVRTVRRDIETLRDLGYEIEAVRGAGGGYRLGHATRLPPVVFDEDQAVAVAVALQTVPTVLSGIRENAARALATLHQAMPARSRLHAEAFTVSSARNYWEFPAPPIDAEIVRAVGSAINRRHLVRVDYTGDGEPVTLTLEPHDLVVWAARWYLVAFDPDADRWRAMRVDRFTPHTPTHTPFVRRDIPHGDPVAFVMTAHDRGDAAAEWQCRGSAVLALPASTVARFAPGGSTVEYDTENTCRLTLGAWSWPGLAGLLLTFDADITDIEPAELRQALHSLRARIGRGLEPAAPPRPGR</sequence>
<keyword evidence="2" id="KW-0804">Transcription</keyword>
<feature type="domain" description="HTH deoR-type" evidence="3">
    <location>
        <begin position="4"/>
        <end position="62"/>
    </location>
</feature>
<dbReference type="PANTHER" id="PTHR34580">
    <property type="match status" value="1"/>
</dbReference>
<name>A0ABV8F3R1_9ACTN</name>